<dbReference type="STRING" id="482461.SAMN05216244_0336"/>
<name>A0A1G9LYF9_9BACI</name>
<reference evidence="2" key="1">
    <citation type="submission" date="2016-10" db="EMBL/GenBank/DDBJ databases">
        <authorList>
            <person name="Varghese N."/>
            <person name="Submissions S."/>
        </authorList>
    </citation>
    <scope>NUCLEOTIDE SEQUENCE [LARGE SCALE GENOMIC DNA]</scope>
    <source>
        <strain evidence="2">CGMCC 1.6199</strain>
    </source>
</reference>
<dbReference type="Proteomes" id="UP000182347">
    <property type="component" value="Unassembled WGS sequence"/>
</dbReference>
<dbReference type="RefSeq" id="WP_074597144.1">
    <property type="nucleotide sequence ID" value="NZ_FNHF01000001.1"/>
</dbReference>
<dbReference type="OrthoDB" id="2678750at2"/>
<keyword evidence="2" id="KW-1185">Reference proteome</keyword>
<dbReference type="InterPro" id="IPR019615">
    <property type="entry name" value="DUF2487"/>
</dbReference>
<evidence type="ECO:0000313" key="1">
    <source>
        <dbReference type="EMBL" id="SDL66771.1"/>
    </source>
</evidence>
<evidence type="ECO:0000313" key="2">
    <source>
        <dbReference type="Proteomes" id="UP000182347"/>
    </source>
</evidence>
<organism evidence="1 2">
    <name type="scientific">Sediminibacillus halophilus</name>
    <dbReference type="NCBI Taxonomy" id="482461"/>
    <lineage>
        <taxon>Bacteria</taxon>
        <taxon>Bacillati</taxon>
        <taxon>Bacillota</taxon>
        <taxon>Bacilli</taxon>
        <taxon>Bacillales</taxon>
        <taxon>Bacillaceae</taxon>
        <taxon>Sediminibacillus</taxon>
    </lineage>
</organism>
<proteinExistence type="predicted"/>
<gene>
    <name evidence="1" type="ORF">SAMN05216244_0336</name>
</gene>
<dbReference type="AlphaFoldDB" id="A0A1G9LYF9"/>
<dbReference type="EMBL" id="FNHF01000001">
    <property type="protein sequence ID" value="SDL66771.1"/>
    <property type="molecule type" value="Genomic_DNA"/>
</dbReference>
<sequence length="152" mass="17963">MQWNKQDLDQYFTAEEYIDTLLIPLIPITFTNQKEMEKSAAQQETGMIFVREMEKHFKGRIFLLPAYHYLASGDLGAEVSRLNEWAAKANERPFKHVFFFSFDPHWKKQERNLNGTLLWMPAIQTEDTQSKETQSIIKDQVNQLTGLIKTYW</sequence>
<accession>A0A1G9LYF9</accession>
<protein>
    <submittedName>
        <fullName evidence="1">Uncharacterized protein</fullName>
    </submittedName>
</protein>
<dbReference type="Pfam" id="PF10673">
    <property type="entry name" value="DUF2487"/>
    <property type="match status" value="1"/>
</dbReference>